<keyword evidence="1" id="KW-0812">Transmembrane</keyword>
<dbReference type="PANTHER" id="PTHR35867:SF1">
    <property type="entry name" value="PROTEIN RSEC"/>
    <property type="match status" value="1"/>
</dbReference>
<dbReference type="InterPro" id="IPR007359">
    <property type="entry name" value="SigmaE_reg_RseC_MucC"/>
</dbReference>
<keyword evidence="1" id="KW-0472">Membrane</keyword>
<keyword evidence="1" id="KW-1133">Transmembrane helix</keyword>
<dbReference type="Proteomes" id="UP001549691">
    <property type="component" value="Unassembled WGS sequence"/>
</dbReference>
<dbReference type="PANTHER" id="PTHR35867">
    <property type="entry name" value="PROTEIN RSEC"/>
    <property type="match status" value="1"/>
</dbReference>
<keyword evidence="3" id="KW-1185">Reference proteome</keyword>
<name>A0ABV2TIZ3_9RHOO</name>
<gene>
    <name evidence="2" type="ORF">ABXR19_06765</name>
</gene>
<dbReference type="RefSeq" id="WP_354600346.1">
    <property type="nucleotide sequence ID" value="NZ_JBEWZI010000005.1"/>
</dbReference>
<feature type="transmembrane region" description="Helical" evidence="1">
    <location>
        <begin position="99"/>
        <end position="118"/>
    </location>
</feature>
<accession>A0ABV2TIZ3</accession>
<evidence type="ECO:0000313" key="2">
    <source>
        <dbReference type="EMBL" id="MET7013884.1"/>
    </source>
</evidence>
<protein>
    <submittedName>
        <fullName evidence="2">SoxR reducing system RseC family protein</fullName>
    </submittedName>
</protein>
<evidence type="ECO:0000256" key="1">
    <source>
        <dbReference type="SAM" id="Phobius"/>
    </source>
</evidence>
<feature type="transmembrane region" description="Helical" evidence="1">
    <location>
        <begin position="72"/>
        <end position="93"/>
    </location>
</feature>
<proteinExistence type="predicted"/>
<comment type="caution">
    <text evidence="2">The sequence shown here is derived from an EMBL/GenBank/DDBJ whole genome shotgun (WGS) entry which is preliminary data.</text>
</comment>
<sequence>MIERQAKIIAIHADSIQLAVQPEAACSACGARKACQGDSAANVFSLPLQPGLSVGEHVALQMESSTITRSALLAYLLPAISLILGAQIGQSLGHTDGSAMIGSALGLATGLLAARLLAGIFSDAELQPSIHACLQTPSFKTGSTAP</sequence>
<dbReference type="Pfam" id="PF04246">
    <property type="entry name" value="RseC_MucC"/>
    <property type="match status" value="1"/>
</dbReference>
<dbReference type="PIRSF" id="PIRSF004923">
    <property type="entry name" value="RseC"/>
    <property type="match status" value="1"/>
</dbReference>
<dbReference type="EMBL" id="JBEWZI010000005">
    <property type="protein sequence ID" value="MET7013884.1"/>
    <property type="molecule type" value="Genomic_DNA"/>
</dbReference>
<reference evidence="2 3" key="1">
    <citation type="submission" date="2024-07" db="EMBL/GenBank/DDBJ databases">
        <title>Uliginosibacterium flavum JJ3220;KACC:17644.</title>
        <authorList>
            <person name="Kim M.K."/>
        </authorList>
    </citation>
    <scope>NUCLEOTIDE SEQUENCE [LARGE SCALE GENOMIC DNA]</scope>
    <source>
        <strain evidence="2 3">KACC:17644</strain>
    </source>
</reference>
<evidence type="ECO:0000313" key="3">
    <source>
        <dbReference type="Proteomes" id="UP001549691"/>
    </source>
</evidence>
<organism evidence="2 3">
    <name type="scientific">Uliginosibacterium flavum</name>
    <dbReference type="NCBI Taxonomy" id="1396831"/>
    <lineage>
        <taxon>Bacteria</taxon>
        <taxon>Pseudomonadati</taxon>
        <taxon>Pseudomonadota</taxon>
        <taxon>Betaproteobacteria</taxon>
        <taxon>Rhodocyclales</taxon>
        <taxon>Zoogloeaceae</taxon>
        <taxon>Uliginosibacterium</taxon>
    </lineage>
</organism>
<dbReference type="InterPro" id="IPR026268">
    <property type="entry name" value="RseC"/>
</dbReference>